<dbReference type="GO" id="GO:0003700">
    <property type="term" value="F:DNA-binding transcription factor activity"/>
    <property type="evidence" value="ECO:0007669"/>
    <property type="project" value="InterPro"/>
</dbReference>
<dbReference type="Gene3D" id="1.10.10.10">
    <property type="entry name" value="Winged helix-like DNA-binding domain superfamily/Winged helix DNA-binding domain"/>
    <property type="match status" value="2"/>
</dbReference>
<dbReference type="Gene3D" id="1.20.120.530">
    <property type="entry name" value="GntR ligand-binding domain-like"/>
    <property type="match status" value="1"/>
</dbReference>
<dbReference type="InterPro" id="IPR011711">
    <property type="entry name" value="GntR_C"/>
</dbReference>
<dbReference type="SUPFAM" id="SSF48008">
    <property type="entry name" value="GntR ligand-binding domain-like"/>
    <property type="match status" value="1"/>
</dbReference>
<keyword evidence="2" id="KW-0238">DNA-binding</keyword>
<dbReference type="PROSITE" id="PS50949">
    <property type="entry name" value="HTH_GNTR"/>
    <property type="match status" value="1"/>
</dbReference>
<dbReference type="EMBL" id="LC066370">
    <property type="protein sequence ID" value="BAT25464.1"/>
    <property type="molecule type" value="Genomic_DNA"/>
</dbReference>
<proteinExistence type="predicted"/>
<accession>A0A0P0YVM2</accession>
<feature type="domain" description="HTH gntR-type" evidence="4">
    <location>
        <begin position="3"/>
        <end position="70"/>
    </location>
</feature>
<reference evidence="5" key="1">
    <citation type="journal article" date="2015" name="Proc. Natl. Acad. Sci. U.S.A.">
        <title>Bacterial clade with the ribosomal RNA operon on a small plasmid rather than the chromosome.</title>
        <authorList>
            <person name="Anda M."/>
            <person name="Ohtsubo Y."/>
            <person name="Okubo T."/>
            <person name="Sugawara M."/>
            <person name="Nagata Y."/>
            <person name="Tsuda M."/>
            <person name="Minamisawa K."/>
            <person name="Mitsui H."/>
        </authorList>
    </citation>
    <scope>NUCLEOTIDE SEQUENCE</scope>
    <source>
        <strain evidence="5">DSM 21988</strain>
    </source>
</reference>
<dbReference type="PANTHER" id="PTHR43537">
    <property type="entry name" value="TRANSCRIPTIONAL REGULATOR, GNTR FAMILY"/>
    <property type="match status" value="1"/>
</dbReference>
<dbReference type="Pfam" id="PF00392">
    <property type="entry name" value="GntR"/>
    <property type="match status" value="1"/>
</dbReference>
<organism evidence="5">
    <name type="scientific">Aureimonas altamirensis</name>
    <dbReference type="NCBI Taxonomy" id="370622"/>
    <lineage>
        <taxon>Bacteria</taxon>
        <taxon>Pseudomonadati</taxon>
        <taxon>Pseudomonadota</taxon>
        <taxon>Alphaproteobacteria</taxon>
        <taxon>Hyphomicrobiales</taxon>
        <taxon>Aurantimonadaceae</taxon>
        <taxon>Aureimonas</taxon>
    </lineage>
</organism>
<protein>
    <submittedName>
        <fullName evidence="5">GntR family transcriptional regulator</fullName>
    </submittedName>
</protein>
<dbReference type="InterPro" id="IPR000524">
    <property type="entry name" value="Tscrpt_reg_HTH_GntR"/>
</dbReference>
<dbReference type="InterPro" id="IPR008920">
    <property type="entry name" value="TF_FadR/GntR_C"/>
</dbReference>
<keyword evidence="1" id="KW-0805">Transcription regulation</keyword>
<dbReference type="InterPro" id="IPR036388">
    <property type="entry name" value="WH-like_DNA-bd_sf"/>
</dbReference>
<sequence length="293" mass="33863">MTNQLHRTVAAKIIRHIRANGLPEGHHMTEAALQREIGVSRGPIRAAMSQLEKDGVLTRIPNRGFFLHKPLGNEGDTIEIVGDEQVYLRIADDRLTGYLPEIVSETELMRRYDLGRERIRRILTRIAAEGWIERRDGRGWSFVQLIDSIEAYRESYELRQMIEPSGMQGDRFRLDAVVLDRLEAQQFHIRDGGWETMGQIELFEANSQFHEGLAAMSGNRFVLGVVERQNHLRRLVEYRQTLRREQVRQQNDDHLHILELLRQGDRRDAAAALYAHLGNAKRRKANTGIFANQ</sequence>
<dbReference type="SMART" id="SM00345">
    <property type="entry name" value="HTH_GNTR"/>
    <property type="match status" value="2"/>
</dbReference>
<dbReference type="SMART" id="SM00895">
    <property type="entry name" value="FCD"/>
    <property type="match status" value="1"/>
</dbReference>
<dbReference type="GO" id="GO:0003677">
    <property type="term" value="F:DNA binding"/>
    <property type="evidence" value="ECO:0007669"/>
    <property type="project" value="UniProtKB-KW"/>
</dbReference>
<dbReference type="InterPro" id="IPR036390">
    <property type="entry name" value="WH_DNA-bd_sf"/>
</dbReference>
<dbReference type="Pfam" id="PF07729">
    <property type="entry name" value="FCD"/>
    <property type="match status" value="1"/>
</dbReference>
<dbReference type="AlphaFoldDB" id="A0A0P0YVM2"/>
<dbReference type="PANTHER" id="PTHR43537:SF45">
    <property type="entry name" value="GNTR FAMILY REGULATORY PROTEIN"/>
    <property type="match status" value="1"/>
</dbReference>
<dbReference type="SUPFAM" id="SSF46785">
    <property type="entry name" value="Winged helix' DNA-binding domain"/>
    <property type="match status" value="2"/>
</dbReference>
<evidence type="ECO:0000256" key="1">
    <source>
        <dbReference type="ARBA" id="ARBA00023015"/>
    </source>
</evidence>
<name>A0A0P0YVM2_9HYPH</name>
<evidence type="ECO:0000259" key="4">
    <source>
        <dbReference type="PROSITE" id="PS50949"/>
    </source>
</evidence>
<evidence type="ECO:0000256" key="2">
    <source>
        <dbReference type="ARBA" id="ARBA00023125"/>
    </source>
</evidence>
<evidence type="ECO:0000313" key="5">
    <source>
        <dbReference type="EMBL" id="BAT25464.1"/>
    </source>
</evidence>
<evidence type="ECO:0000256" key="3">
    <source>
        <dbReference type="ARBA" id="ARBA00023163"/>
    </source>
</evidence>
<keyword evidence="3" id="KW-0804">Transcription</keyword>